<dbReference type="AlphaFoldDB" id="A0A9P3UV14"/>
<sequence length="90" mass="10238">MFSATPVKIQHEVSLRAGIAGHYQWGLDAGDHQDDWDPYAGIPEHWNHNDRDGSDTELERGPQYVIVKRPAPVSEKRTRPQPRPLGKKKT</sequence>
<organism evidence="2 3">
    <name type="scientific">Lyophyllum shimeji</name>
    <name type="common">Hon-shimeji</name>
    <name type="synonym">Tricholoma shimeji</name>
    <dbReference type="NCBI Taxonomy" id="47721"/>
    <lineage>
        <taxon>Eukaryota</taxon>
        <taxon>Fungi</taxon>
        <taxon>Dikarya</taxon>
        <taxon>Basidiomycota</taxon>
        <taxon>Agaricomycotina</taxon>
        <taxon>Agaricomycetes</taxon>
        <taxon>Agaricomycetidae</taxon>
        <taxon>Agaricales</taxon>
        <taxon>Tricholomatineae</taxon>
        <taxon>Lyophyllaceae</taxon>
        <taxon>Lyophyllum</taxon>
    </lineage>
</organism>
<proteinExistence type="predicted"/>
<gene>
    <name evidence="2" type="ORF">LshimejAT787_2200180</name>
</gene>
<feature type="compositionally biased region" description="Basic and acidic residues" evidence="1">
    <location>
        <begin position="45"/>
        <end position="60"/>
    </location>
</feature>
<keyword evidence="3" id="KW-1185">Reference proteome</keyword>
<dbReference type="Proteomes" id="UP001063166">
    <property type="component" value="Unassembled WGS sequence"/>
</dbReference>
<reference evidence="2" key="1">
    <citation type="submission" date="2022-07" db="EMBL/GenBank/DDBJ databases">
        <title>The genome of Lyophyllum shimeji provides insight into the initial evolution of ectomycorrhizal fungal genome.</title>
        <authorList>
            <person name="Kobayashi Y."/>
            <person name="Shibata T."/>
            <person name="Hirakawa H."/>
            <person name="Shigenobu S."/>
            <person name="Nishiyama T."/>
            <person name="Yamada A."/>
            <person name="Hasebe M."/>
            <person name="Kawaguchi M."/>
        </authorList>
    </citation>
    <scope>NUCLEOTIDE SEQUENCE</scope>
    <source>
        <strain evidence="2">AT787</strain>
    </source>
</reference>
<protein>
    <submittedName>
        <fullName evidence="2">Uncharacterized protein</fullName>
    </submittedName>
</protein>
<accession>A0A9P3UV14</accession>
<dbReference type="OrthoDB" id="2621411at2759"/>
<name>A0A9P3UV14_LYOSH</name>
<comment type="caution">
    <text evidence="2">The sequence shown here is derived from an EMBL/GenBank/DDBJ whole genome shotgun (WGS) entry which is preliminary data.</text>
</comment>
<evidence type="ECO:0000313" key="3">
    <source>
        <dbReference type="Proteomes" id="UP001063166"/>
    </source>
</evidence>
<evidence type="ECO:0000256" key="1">
    <source>
        <dbReference type="SAM" id="MobiDB-lite"/>
    </source>
</evidence>
<feature type="region of interest" description="Disordered" evidence="1">
    <location>
        <begin position="31"/>
        <end position="90"/>
    </location>
</feature>
<evidence type="ECO:0000313" key="2">
    <source>
        <dbReference type="EMBL" id="GLB45355.1"/>
    </source>
</evidence>
<dbReference type="EMBL" id="BRPK01000022">
    <property type="protein sequence ID" value="GLB45355.1"/>
    <property type="molecule type" value="Genomic_DNA"/>
</dbReference>